<dbReference type="AlphaFoldDB" id="A0A8T8SQD5"/>
<name>A0A8T8SQD5_9BASI</name>
<evidence type="ECO:0000313" key="2">
    <source>
        <dbReference type="Proteomes" id="UP000077521"/>
    </source>
</evidence>
<reference evidence="1" key="1">
    <citation type="submission" date="2016-04" db="EMBL/GenBank/DDBJ databases">
        <authorList>
            <person name="Nguyen H.D."/>
            <person name="Samba Siva P."/>
            <person name="Cullis J."/>
            <person name="Levesque C.A."/>
            <person name="Hambleton S."/>
        </authorList>
    </citation>
    <scope>NUCLEOTIDE SEQUENCE</scope>
    <source>
        <strain evidence="1">DAOMC 236416</strain>
    </source>
</reference>
<evidence type="ECO:0000313" key="1">
    <source>
        <dbReference type="EMBL" id="KAE8244748.1"/>
    </source>
</evidence>
<dbReference type="EMBL" id="LWDF02000584">
    <property type="protein sequence ID" value="KAE8244748.1"/>
    <property type="molecule type" value="Genomic_DNA"/>
</dbReference>
<gene>
    <name evidence="1" type="ORF">A4X13_0g6304</name>
</gene>
<protein>
    <submittedName>
        <fullName evidence="1">Uncharacterized protein</fullName>
    </submittedName>
</protein>
<sequence>MSFIIKKIHAIATFALYRSYQLAIDFISNAVTNKFSESVAALETETRDSRQELWQANAPLAAMVAAQAAQTSHMRTAEEEAGSMRKRARNPEGQRLGLDEPETFEALVKEFKFASRVFGTSAFSRRRLEGALVFAGYVVKTHTLKNVLARHQDTFSYNEADDTYSLIF</sequence>
<dbReference type="Proteomes" id="UP000077521">
    <property type="component" value="Unassembled WGS sequence"/>
</dbReference>
<comment type="caution">
    <text evidence="1">The sequence shown here is derived from an EMBL/GenBank/DDBJ whole genome shotgun (WGS) entry which is preliminary data.</text>
</comment>
<reference evidence="1" key="2">
    <citation type="journal article" date="2019" name="IMA Fungus">
        <title>Genome sequencing and comparison of five Tilletia species to identify candidate genes for the detection of regulated species infecting wheat.</title>
        <authorList>
            <person name="Nguyen H.D.T."/>
            <person name="Sultana T."/>
            <person name="Kesanakurti P."/>
            <person name="Hambleton S."/>
        </authorList>
    </citation>
    <scope>NUCLEOTIDE SEQUENCE</scope>
    <source>
        <strain evidence="1">DAOMC 236416</strain>
    </source>
</reference>
<accession>A0A8T8SQD5</accession>
<proteinExistence type="predicted"/>
<organism evidence="1 2">
    <name type="scientific">Tilletia indica</name>
    <dbReference type="NCBI Taxonomy" id="43049"/>
    <lineage>
        <taxon>Eukaryota</taxon>
        <taxon>Fungi</taxon>
        <taxon>Dikarya</taxon>
        <taxon>Basidiomycota</taxon>
        <taxon>Ustilaginomycotina</taxon>
        <taxon>Exobasidiomycetes</taxon>
        <taxon>Tilletiales</taxon>
        <taxon>Tilletiaceae</taxon>
        <taxon>Tilletia</taxon>
    </lineage>
</organism>
<keyword evidence="2" id="KW-1185">Reference proteome</keyword>